<comment type="caution">
    <text evidence="3">The sequence shown here is derived from an EMBL/GenBank/DDBJ whole genome shotgun (WGS) entry which is preliminary data.</text>
</comment>
<reference evidence="3 4" key="1">
    <citation type="submission" date="2020-08" db="EMBL/GenBank/DDBJ databases">
        <title>Genome public.</title>
        <authorList>
            <person name="Liu C."/>
            <person name="Sun Q."/>
        </authorList>
    </citation>
    <scope>NUCLEOTIDE SEQUENCE [LARGE SCALE GENOMIC DNA]</scope>
    <source>
        <strain evidence="3 4">NSJ-26</strain>
    </source>
</reference>
<name>A0A926EWX5_9FIRM</name>
<dbReference type="GO" id="GO:0003700">
    <property type="term" value="F:DNA-binding transcription factor activity"/>
    <property type="evidence" value="ECO:0007669"/>
    <property type="project" value="TreeGrafter"/>
</dbReference>
<sequence>MSNRFNVGKKIREIREERGLSQLSVVNKLEEQDISMSRETLSKIETNNRSISAIELNGLSKVLNVDISDFFHEKGTEDIVTFFRKRNFSQNTIDEVSKLQEIIKVFINHEKIYKEDKNL</sequence>
<dbReference type="PANTHER" id="PTHR46797:SF1">
    <property type="entry name" value="METHYLPHOSPHONATE SYNTHASE"/>
    <property type="match status" value="1"/>
</dbReference>
<dbReference type="InterPro" id="IPR001387">
    <property type="entry name" value="Cro/C1-type_HTH"/>
</dbReference>
<evidence type="ECO:0000313" key="4">
    <source>
        <dbReference type="Proteomes" id="UP000601522"/>
    </source>
</evidence>
<dbReference type="CDD" id="cd00093">
    <property type="entry name" value="HTH_XRE"/>
    <property type="match status" value="1"/>
</dbReference>
<dbReference type="SUPFAM" id="SSF47413">
    <property type="entry name" value="lambda repressor-like DNA-binding domains"/>
    <property type="match status" value="1"/>
</dbReference>
<gene>
    <name evidence="3" type="ORF">H8689_09675</name>
</gene>
<evidence type="ECO:0000313" key="3">
    <source>
        <dbReference type="EMBL" id="MBC8591378.1"/>
    </source>
</evidence>
<dbReference type="InterPro" id="IPR010982">
    <property type="entry name" value="Lambda_DNA-bd_dom_sf"/>
</dbReference>
<dbReference type="AlphaFoldDB" id="A0A926EWX5"/>
<feature type="domain" description="HTH cro/C1-type" evidence="2">
    <location>
        <begin position="11"/>
        <end position="70"/>
    </location>
</feature>
<dbReference type="PROSITE" id="PS50943">
    <property type="entry name" value="HTH_CROC1"/>
    <property type="match status" value="1"/>
</dbReference>
<dbReference type="RefSeq" id="WP_249324245.1">
    <property type="nucleotide sequence ID" value="NZ_JACRTK010000004.1"/>
</dbReference>
<dbReference type="GO" id="GO:0005829">
    <property type="term" value="C:cytosol"/>
    <property type="evidence" value="ECO:0007669"/>
    <property type="project" value="TreeGrafter"/>
</dbReference>
<dbReference type="EMBL" id="JACRTK010000004">
    <property type="protein sequence ID" value="MBC8591378.1"/>
    <property type="molecule type" value="Genomic_DNA"/>
</dbReference>
<protein>
    <submittedName>
        <fullName evidence="3">Helix-turn-helix transcriptional regulator</fullName>
    </submittedName>
</protein>
<dbReference type="Gene3D" id="1.10.260.40">
    <property type="entry name" value="lambda repressor-like DNA-binding domains"/>
    <property type="match status" value="1"/>
</dbReference>
<accession>A0A926EWX5</accession>
<dbReference type="GO" id="GO:0003677">
    <property type="term" value="F:DNA binding"/>
    <property type="evidence" value="ECO:0007669"/>
    <property type="project" value="UniProtKB-KW"/>
</dbReference>
<dbReference type="PANTHER" id="PTHR46797">
    <property type="entry name" value="HTH-TYPE TRANSCRIPTIONAL REGULATOR"/>
    <property type="match status" value="1"/>
</dbReference>
<evidence type="ECO:0000256" key="1">
    <source>
        <dbReference type="ARBA" id="ARBA00023125"/>
    </source>
</evidence>
<organism evidence="3 4">
    <name type="scientific">Wansuia hejianensis</name>
    <dbReference type="NCBI Taxonomy" id="2763667"/>
    <lineage>
        <taxon>Bacteria</taxon>
        <taxon>Bacillati</taxon>
        <taxon>Bacillota</taxon>
        <taxon>Clostridia</taxon>
        <taxon>Lachnospirales</taxon>
        <taxon>Lachnospiraceae</taxon>
        <taxon>Wansuia</taxon>
    </lineage>
</organism>
<proteinExistence type="predicted"/>
<dbReference type="Proteomes" id="UP000601522">
    <property type="component" value="Unassembled WGS sequence"/>
</dbReference>
<dbReference type="InterPro" id="IPR050807">
    <property type="entry name" value="TransReg_Diox_bact_type"/>
</dbReference>
<dbReference type="SMART" id="SM00530">
    <property type="entry name" value="HTH_XRE"/>
    <property type="match status" value="1"/>
</dbReference>
<dbReference type="Pfam" id="PF01381">
    <property type="entry name" value="HTH_3"/>
    <property type="match status" value="1"/>
</dbReference>
<evidence type="ECO:0000259" key="2">
    <source>
        <dbReference type="PROSITE" id="PS50943"/>
    </source>
</evidence>
<keyword evidence="4" id="KW-1185">Reference proteome</keyword>
<keyword evidence="1" id="KW-0238">DNA-binding</keyword>